<feature type="coiled-coil region" evidence="1">
    <location>
        <begin position="21"/>
        <end position="48"/>
    </location>
</feature>
<keyword evidence="3" id="KW-1185">Reference proteome</keyword>
<sequence length="104" mass="12140">MAEEKILVALEQIEHRIDEGFQSVNRQFEKINQRIDQLDEALKEVRQRLGWLEKGQADDVVALLKEIRQAIEEQQDFGSAMNRRLLDVEARIERLQRKVANAGN</sequence>
<name>A0A1G6IG59_9BACL</name>
<protein>
    <submittedName>
        <fullName evidence="2">Uncharacterized protein</fullName>
    </submittedName>
</protein>
<keyword evidence="1" id="KW-0175">Coiled coil</keyword>
<dbReference type="Proteomes" id="UP000199387">
    <property type="component" value="Unassembled WGS sequence"/>
</dbReference>
<dbReference type="AlphaFoldDB" id="A0A1G6IG59"/>
<evidence type="ECO:0000256" key="1">
    <source>
        <dbReference type="SAM" id="Coils"/>
    </source>
</evidence>
<evidence type="ECO:0000313" key="2">
    <source>
        <dbReference type="EMBL" id="SDC04736.1"/>
    </source>
</evidence>
<organism evidence="2 3">
    <name type="scientific">Melghirimyces thermohalophilus</name>
    <dbReference type="NCBI Taxonomy" id="1236220"/>
    <lineage>
        <taxon>Bacteria</taxon>
        <taxon>Bacillati</taxon>
        <taxon>Bacillota</taxon>
        <taxon>Bacilli</taxon>
        <taxon>Bacillales</taxon>
        <taxon>Thermoactinomycetaceae</taxon>
        <taxon>Melghirimyces</taxon>
    </lineage>
</organism>
<reference evidence="2 3" key="1">
    <citation type="submission" date="2016-10" db="EMBL/GenBank/DDBJ databases">
        <authorList>
            <person name="de Groot N.N."/>
        </authorList>
    </citation>
    <scope>NUCLEOTIDE SEQUENCE [LARGE SCALE GENOMIC DNA]</scope>
    <source>
        <strain evidence="2 3">DSM 45514</strain>
    </source>
</reference>
<dbReference type="EMBL" id="FMZA01000002">
    <property type="protein sequence ID" value="SDC04736.1"/>
    <property type="molecule type" value="Genomic_DNA"/>
</dbReference>
<evidence type="ECO:0000313" key="3">
    <source>
        <dbReference type="Proteomes" id="UP000199387"/>
    </source>
</evidence>
<accession>A0A1G6IG59</accession>
<dbReference type="RefSeq" id="WP_091566236.1">
    <property type="nucleotide sequence ID" value="NZ_FMZA01000002.1"/>
</dbReference>
<proteinExistence type="predicted"/>
<dbReference type="Gene3D" id="1.20.5.300">
    <property type="match status" value="1"/>
</dbReference>
<gene>
    <name evidence="2" type="ORF">SAMN04488112_102192</name>
</gene>